<evidence type="ECO:0000313" key="8">
    <source>
        <dbReference type="Proteomes" id="UP000219974"/>
    </source>
</evidence>
<name>A0A113SCW5_PLABE</name>
<evidence type="ECO:0000313" key="4">
    <source>
        <dbReference type="EMBL" id="SCO62075.1"/>
    </source>
</evidence>
<gene>
    <name evidence="1" type="ORF">PBK173_000348900</name>
    <name evidence="3" type="ORF">PBNK65E_000339400</name>
    <name evidence="2" type="ORF">PBNK65NY_000339100</name>
    <name evidence="5" type="ORF">PBSP11A_000339600</name>
    <name evidence="4" type="ORF">PBSP11RLL_000339300</name>
</gene>
<dbReference type="Proteomes" id="UP000219860">
    <property type="component" value="Chromosome 12"/>
</dbReference>
<dbReference type="EMBL" id="LT614638">
    <property type="protein sequence ID" value="SCN27401.1"/>
    <property type="molecule type" value="Genomic_DNA"/>
</dbReference>
<dbReference type="Proteomes" id="UP000219974">
    <property type="component" value="Chromosome 12"/>
</dbReference>
<accession>A0A113SCW5</accession>
<dbReference type="Proteomes" id="UP000069549">
    <property type="component" value="Chromosome 12"/>
</dbReference>
<evidence type="ECO:0000313" key="1">
    <source>
        <dbReference type="EMBL" id="CXI81814.1"/>
    </source>
</evidence>
<evidence type="ECO:0000313" key="10">
    <source>
        <dbReference type="Proteomes" id="UP000516480"/>
    </source>
</evidence>
<protein>
    <submittedName>
        <fullName evidence="1">Uncharacterized protein</fullName>
    </submittedName>
</protein>
<dbReference type="EMBL" id="LT608276">
    <property type="protein sequence ID" value="SCO62075.1"/>
    <property type="molecule type" value="Genomic_DNA"/>
</dbReference>
<organism evidence="1 6">
    <name type="scientific">Plasmodium berghei</name>
    <dbReference type="NCBI Taxonomy" id="5821"/>
    <lineage>
        <taxon>Eukaryota</taxon>
        <taxon>Sar</taxon>
        <taxon>Alveolata</taxon>
        <taxon>Apicomplexa</taxon>
        <taxon>Aconoidasida</taxon>
        <taxon>Haemosporida</taxon>
        <taxon>Plasmodiidae</taxon>
        <taxon>Plasmodium</taxon>
        <taxon>Plasmodium (Vinckeia)</taxon>
    </lineage>
</organism>
<dbReference type="PANTHER" id="PTHR16216:SF2">
    <property type="entry name" value="DYNEIN AXONEMAL ASSEMBLY FACTOR 5"/>
    <property type="match status" value="1"/>
</dbReference>
<dbReference type="EMBL" id="LT608260">
    <property type="protein sequence ID" value="SCO63828.1"/>
    <property type="molecule type" value="Genomic_DNA"/>
</dbReference>
<dbReference type="EMBL" id="LT608148">
    <property type="protein sequence ID" value="SCM25550.1"/>
    <property type="molecule type" value="Genomic_DNA"/>
</dbReference>
<dbReference type="EMBL" id="LT160032">
    <property type="protein sequence ID" value="CXI81814.1"/>
    <property type="molecule type" value="Genomic_DNA"/>
</dbReference>
<dbReference type="Proteomes" id="UP000220214">
    <property type="component" value="Chromosome 12"/>
</dbReference>
<dbReference type="OrthoDB" id="413572at2759"/>
<sequence length="1515" mass="182023">MIEYTLNISKEIKKEKKEKKQYDNIVSSALNYYKNFNYSECKEKYNGSKISCHILTENLNPKEKEALRNLNNIVVSKKNENNKSNIFSEQNGNQNDDIFLIEKELCLQNDLLKENILTKLQININEYLYDVKDKICNEILFVVDKKKLLKKYIYELQCNHFEILKNIFFLFNNNNNNEYNDYAINEMFHILLLCFNKNDEQNILIIIYIFITLLNQNNINKYYTHIIDALITILNVDQCALPLYQKDDNIRLFDHKPMVLKNQFISEYCRYFLFLYFFYTMRLISNYQISIYLDKIIQVCLVGLFDNCYEINFIIMNFIEEILDKIEECYINYHYIISTSLLKCLCNKNSKIKIKCMNTLVKIIKNNNNNTQNYKIIEMLIGYKDPNIVPIKCFYDNNYVNINYLCLLYNDKSIKVKYNFYSFIFIILYEFIDYNDFSTFLLPYLFSACFDNYKIFRFLSFIYIQVLLKRKQFGKICTDNASCNNNFQKNMNEEEIYEFFPEWSYKTPFTLPLPLTEYYFPQTHNNPFIIKKYYYKINLHISDGNNNTKETPNNFYFDENETHPVCEEIDNNKKIKYDNLEIETPVPNKINDYDEYKHYEKTINQFINSHPYISNILKEHKIKDIDITCNKMNKESKGLSFTLLNTYFKHLYKKDDDETNKSQFLESSKIILLIFYFIEDNVTEHIPQFFSYLFNSFDKKIDPQQLDIYINSLYLIGSYVNPSNYYLFIENYLNNTTGNNYKHITLICLYILYFTFLGTIETYNNIKKRGLSQSDIHPSFIMIITKVTNFFFLIISRDEYPEKYILILQIIYLLFKNEEVYTKIEEKTMIQLIILLYIIFKKTKNTRINLPKGKDHMCIYKNFYISIDIFDLHFYLTRLKSFKKFEGINFDKESLNIQLSSEIMYEVFKLFGKNINQQKIILDMVSEDILYNPYYVYYLIKYIIKKQNFFYDPNLSLFLCNIIIKILNINQNEKNIMKILLYNEKLELNDIHQETMKKNKNKVRHVFLEYSCTIFLLFIFKNINIYEPFDNIIDTCKIIYYLLSEIKNPYSFLYFVKQTCLVHKLLDILECREIKSLYFCKYIMNNIYLEYGKYINNDGDCRYLDNINIKKKIDIKNRLDYEVNVLYYFISCCIYLIYYKSLCCISIISNNCTEQNNEIKLNEFFNNIFQNTHKRLLNVLKIGEKNNNTFLNAYKHNVNEILKNKNFMELFLLRNNILKENEYNNLILNIHIYFRHTYDFLQNINTFILNPVIINYFYGVSKEHIYTEQITNDIISDTEDLNKNENTIKQSTHKTNFINSIESYFISDDINDIALIQYDTSNFCSYLNNHDIALILLRHDIYNIPFRILENKSIIILLYSYILFFSDNFFIPNLTKNMNTPISSNLSFGLVDNFFLNPSKTHKTYVTGIFNVLILIYLENENALKDSLKKKKSFTYFEKLNNLDKSTFSNILNNIISSYENQDIEQKSLRNCINFLLNNLSSPYLDILTNLRDTYTRTKHVKRLDVCNYIINTFS</sequence>
<evidence type="ECO:0000313" key="7">
    <source>
        <dbReference type="Proteomes" id="UP000219860"/>
    </source>
</evidence>
<evidence type="ECO:0000313" key="2">
    <source>
        <dbReference type="EMBL" id="SCM25550.1"/>
    </source>
</evidence>
<evidence type="ECO:0000313" key="3">
    <source>
        <dbReference type="EMBL" id="SCN27401.1"/>
    </source>
</evidence>
<proteinExistence type="predicted"/>
<reference evidence="1 6" key="1">
    <citation type="submission" date="2016-02" db="EMBL/GenBank/DDBJ databases">
        <authorList>
            <consortium name="Pathogen Informatics"/>
        </authorList>
    </citation>
    <scope>NUCLEOTIDE SEQUENCE [LARGE SCALE GENOMIC DNA]</scope>
    <source>
        <strain evidence="1 6">K173</strain>
        <strain evidence="2 10">NK65 ny</strain>
        <strain evidence="3 9">NK65e</strain>
        <strain evidence="5 7">SP11 Antwerpcl1</strain>
        <strain evidence="4 8">SP11 RLL</strain>
    </source>
</reference>
<evidence type="ECO:0000313" key="5">
    <source>
        <dbReference type="EMBL" id="SCO63828.1"/>
    </source>
</evidence>
<evidence type="ECO:0000313" key="9">
    <source>
        <dbReference type="Proteomes" id="UP000220214"/>
    </source>
</evidence>
<evidence type="ECO:0000313" key="6">
    <source>
        <dbReference type="Proteomes" id="UP000069549"/>
    </source>
</evidence>
<dbReference type="OMA" id="CEINCLM"/>
<dbReference type="Proteomes" id="UP000516480">
    <property type="component" value="Chromosome 12"/>
</dbReference>
<dbReference type="InterPro" id="IPR052623">
    <property type="entry name" value="DAAF5"/>
</dbReference>
<dbReference type="VEuPathDB" id="PlasmoDB:PBANKA_1235700"/>
<dbReference type="PANTHER" id="PTHR16216">
    <property type="entry name" value="DYNEIN ASSEMBLY FACTOR 5, AXONEMAL"/>
    <property type="match status" value="1"/>
</dbReference>